<feature type="signal peptide" evidence="1">
    <location>
        <begin position="1"/>
        <end position="19"/>
    </location>
</feature>
<proteinExistence type="predicted"/>
<evidence type="ECO:0008006" key="4">
    <source>
        <dbReference type="Google" id="ProtNLM"/>
    </source>
</evidence>
<dbReference type="PROSITE" id="PS51257">
    <property type="entry name" value="PROKAR_LIPOPROTEIN"/>
    <property type="match status" value="1"/>
</dbReference>
<dbReference type="EMBL" id="JBHUHT010000004">
    <property type="protein sequence ID" value="MFD2094703.1"/>
    <property type="molecule type" value="Genomic_DNA"/>
</dbReference>
<protein>
    <recommendedName>
        <fullName evidence="4">DUF2846 domain-containing protein</fullName>
    </recommendedName>
</protein>
<evidence type="ECO:0000256" key="1">
    <source>
        <dbReference type="SAM" id="SignalP"/>
    </source>
</evidence>
<dbReference type="Proteomes" id="UP001597380">
    <property type="component" value="Unassembled WGS sequence"/>
</dbReference>
<feature type="chain" id="PRO_5047305646" description="DUF2846 domain-containing protein" evidence="1">
    <location>
        <begin position="20"/>
        <end position="167"/>
    </location>
</feature>
<comment type="caution">
    <text evidence="2">The sequence shown here is derived from an EMBL/GenBank/DDBJ whole genome shotgun (WGS) entry which is preliminary data.</text>
</comment>
<organism evidence="2 3">
    <name type="scientific">Corallincola platygyrae</name>
    <dbReference type="NCBI Taxonomy" id="1193278"/>
    <lineage>
        <taxon>Bacteria</taxon>
        <taxon>Pseudomonadati</taxon>
        <taxon>Pseudomonadota</taxon>
        <taxon>Gammaproteobacteria</taxon>
        <taxon>Alteromonadales</taxon>
        <taxon>Psychromonadaceae</taxon>
        <taxon>Corallincola</taxon>
    </lineage>
</organism>
<keyword evidence="3" id="KW-1185">Reference proteome</keyword>
<sequence length="167" mass="19059">MKFFTVLFLIATLSGCASTIPDDAPAYSPAPPSPDGSGTLYIFRMKTDRSTEWVPQIYVERDMVTPLPAGAYTNIYLPEGKYRVRVVWPEKAYTPDLDFPIEVAAGEELYLSLKEQKRKVGALQKSKLRPADLLYEYSNRAQFTEKKIAVLQLKECCRYLEPYPIYD</sequence>
<reference evidence="3" key="1">
    <citation type="journal article" date="2019" name="Int. J. Syst. Evol. Microbiol.">
        <title>The Global Catalogue of Microorganisms (GCM) 10K type strain sequencing project: providing services to taxonomists for standard genome sequencing and annotation.</title>
        <authorList>
            <consortium name="The Broad Institute Genomics Platform"/>
            <consortium name="The Broad Institute Genome Sequencing Center for Infectious Disease"/>
            <person name="Wu L."/>
            <person name="Ma J."/>
        </authorList>
    </citation>
    <scope>NUCLEOTIDE SEQUENCE [LARGE SCALE GENOMIC DNA]</scope>
    <source>
        <strain evidence="3">CGMCC 1.10992</strain>
    </source>
</reference>
<evidence type="ECO:0000313" key="2">
    <source>
        <dbReference type="EMBL" id="MFD2094703.1"/>
    </source>
</evidence>
<name>A0ABW4XJ80_9GAMM</name>
<accession>A0ABW4XJ80</accession>
<dbReference type="RefSeq" id="WP_345338874.1">
    <property type="nucleotide sequence ID" value="NZ_BAABLI010000007.1"/>
</dbReference>
<keyword evidence="1" id="KW-0732">Signal</keyword>
<evidence type="ECO:0000313" key="3">
    <source>
        <dbReference type="Proteomes" id="UP001597380"/>
    </source>
</evidence>
<gene>
    <name evidence="2" type="ORF">ACFSJ3_01805</name>
</gene>